<protein>
    <submittedName>
        <fullName evidence="1">Exosome complex exonuclease rrp44 -like a</fullName>
    </submittedName>
</protein>
<dbReference type="GO" id="GO:0016075">
    <property type="term" value="P:rRNA catabolic process"/>
    <property type="evidence" value="ECO:0007669"/>
    <property type="project" value="TreeGrafter"/>
</dbReference>
<evidence type="ECO:0000313" key="2">
    <source>
        <dbReference type="Proteomes" id="UP000187609"/>
    </source>
</evidence>
<keyword evidence="2" id="KW-1185">Reference proteome</keyword>
<dbReference type="InterPro" id="IPR050180">
    <property type="entry name" value="RNR_Ribonuclease"/>
</dbReference>
<evidence type="ECO:0000313" key="1">
    <source>
        <dbReference type="EMBL" id="OIT33398.1"/>
    </source>
</evidence>
<dbReference type="GO" id="GO:0000175">
    <property type="term" value="F:3'-5'-RNA exonuclease activity"/>
    <property type="evidence" value="ECO:0007669"/>
    <property type="project" value="TreeGrafter"/>
</dbReference>
<comment type="caution">
    <text evidence="1">The sequence shown here is derived from an EMBL/GenBank/DDBJ whole genome shotgun (WGS) entry which is preliminary data.</text>
</comment>
<accession>A0A314KVJ3</accession>
<dbReference type="STRING" id="49451.A0A314KVJ3"/>
<dbReference type="GO" id="GO:0000176">
    <property type="term" value="C:nuclear exosome (RNase complex)"/>
    <property type="evidence" value="ECO:0007669"/>
    <property type="project" value="TreeGrafter"/>
</dbReference>
<dbReference type="GO" id="GO:0000177">
    <property type="term" value="C:cytoplasmic exosome (RNase complex)"/>
    <property type="evidence" value="ECO:0007669"/>
    <property type="project" value="TreeGrafter"/>
</dbReference>
<gene>
    <name evidence="1" type="primary">RRP44A_1</name>
    <name evidence="1" type="ORF">A4A49_15528</name>
</gene>
<dbReference type="Proteomes" id="UP000187609">
    <property type="component" value="Unassembled WGS sequence"/>
</dbReference>
<dbReference type="GO" id="GO:0004519">
    <property type="term" value="F:endonuclease activity"/>
    <property type="evidence" value="ECO:0007669"/>
    <property type="project" value="TreeGrafter"/>
</dbReference>
<reference evidence="1" key="1">
    <citation type="submission" date="2016-11" db="EMBL/GenBank/DDBJ databases">
        <title>The genome of Nicotiana attenuata.</title>
        <authorList>
            <person name="Xu S."/>
            <person name="Brockmoeller T."/>
            <person name="Gaquerel E."/>
            <person name="Navarro A."/>
            <person name="Kuhl H."/>
            <person name="Gase K."/>
            <person name="Ling Z."/>
            <person name="Zhou W."/>
            <person name="Kreitzer C."/>
            <person name="Stanke M."/>
            <person name="Tang H."/>
            <person name="Lyons E."/>
            <person name="Pandey P."/>
            <person name="Pandey S.P."/>
            <person name="Timmermann B."/>
            <person name="Baldwin I.T."/>
        </authorList>
    </citation>
    <scope>NUCLEOTIDE SEQUENCE [LARGE SCALE GENOMIC DNA]</scope>
    <source>
        <strain evidence="1">UT</strain>
    </source>
</reference>
<dbReference type="SMR" id="A0A314KVJ3"/>
<dbReference type="Gramene" id="OIT33398">
    <property type="protein sequence ID" value="OIT33398"/>
    <property type="gene ID" value="A4A49_15528"/>
</dbReference>
<dbReference type="PANTHER" id="PTHR23355">
    <property type="entry name" value="RIBONUCLEASE"/>
    <property type="match status" value="1"/>
</dbReference>
<proteinExistence type="predicted"/>
<dbReference type="InterPro" id="IPR012340">
    <property type="entry name" value="NA-bd_OB-fold"/>
</dbReference>
<dbReference type="SUPFAM" id="SSF50249">
    <property type="entry name" value="Nucleic acid-binding proteins"/>
    <property type="match status" value="1"/>
</dbReference>
<organism evidence="1 2">
    <name type="scientific">Nicotiana attenuata</name>
    <name type="common">Coyote tobacco</name>
    <dbReference type="NCBI Taxonomy" id="49451"/>
    <lineage>
        <taxon>Eukaryota</taxon>
        <taxon>Viridiplantae</taxon>
        <taxon>Streptophyta</taxon>
        <taxon>Embryophyta</taxon>
        <taxon>Tracheophyta</taxon>
        <taxon>Spermatophyta</taxon>
        <taxon>Magnoliopsida</taxon>
        <taxon>eudicotyledons</taxon>
        <taxon>Gunneridae</taxon>
        <taxon>Pentapetalae</taxon>
        <taxon>asterids</taxon>
        <taxon>lamiids</taxon>
        <taxon>Solanales</taxon>
        <taxon>Solanaceae</taxon>
        <taxon>Nicotianoideae</taxon>
        <taxon>Nicotianeae</taxon>
        <taxon>Nicotiana</taxon>
    </lineage>
</organism>
<name>A0A314KVJ3_NICAT</name>
<sequence length="88" mass="9772">MGSFVPISNRSLFRTIGEIGDRDTETEVVLIENDIDARPFSAQVLACLPPLPWSVSPQDLTNPIRQDLRHLRVCSVDPPGCRDIDDAL</sequence>
<dbReference type="EMBL" id="MJEQ01000890">
    <property type="protein sequence ID" value="OIT33398.1"/>
    <property type="molecule type" value="Genomic_DNA"/>
</dbReference>
<dbReference type="PANTHER" id="PTHR23355:SF35">
    <property type="entry name" value="EXOSOME COMPLEX EXONUCLEASE RRP44"/>
    <property type="match status" value="1"/>
</dbReference>
<dbReference type="AlphaFoldDB" id="A0A314KVJ3"/>
<dbReference type="GO" id="GO:0071031">
    <property type="term" value="P:nuclear mRNA surveillance of mRNA 3'-end processing"/>
    <property type="evidence" value="ECO:0007669"/>
    <property type="project" value="TreeGrafter"/>
</dbReference>